<keyword evidence="3" id="KW-1185">Reference proteome</keyword>
<proteinExistence type="predicted"/>
<keyword evidence="1" id="KW-1133">Transmembrane helix</keyword>
<reference evidence="2 3" key="1">
    <citation type="submission" date="2020-03" db="EMBL/GenBank/DDBJ databases">
        <title>Bradyrhizobium diversity isolated from nodules of Indigofera sp.</title>
        <authorList>
            <person name="Klepa M."/>
            <person name="Helene L."/>
            <person name="Hungria M."/>
        </authorList>
    </citation>
    <scope>NUCLEOTIDE SEQUENCE [LARGE SCALE GENOMIC DNA]</scope>
    <source>
        <strain evidence="2 3">WSM 1791</strain>
    </source>
</reference>
<name>A0A7Y4GYR2_9BRAD</name>
<dbReference type="EMBL" id="JAAVLX010000014">
    <property type="protein sequence ID" value="NOJ44119.1"/>
    <property type="molecule type" value="Genomic_DNA"/>
</dbReference>
<sequence length="45" mass="5042">MPLSPNEPAPRPLIQRLLWFVALWLGGVGTVALISFCLRLWIAPK</sequence>
<comment type="caution">
    <text evidence="2">The sequence shown here is derived from an EMBL/GenBank/DDBJ whole genome shotgun (WGS) entry which is preliminary data.</text>
</comment>
<accession>A0A7Y4GYR2</accession>
<organism evidence="2 3">
    <name type="scientific">Bradyrhizobium australiense</name>
    <dbReference type="NCBI Taxonomy" id="2721161"/>
    <lineage>
        <taxon>Bacteria</taxon>
        <taxon>Pseudomonadati</taxon>
        <taxon>Pseudomonadota</taxon>
        <taxon>Alphaproteobacteria</taxon>
        <taxon>Hyphomicrobiales</taxon>
        <taxon>Nitrobacteraceae</taxon>
        <taxon>Bradyrhizobium</taxon>
    </lineage>
</organism>
<evidence type="ECO:0000256" key="1">
    <source>
        <dbReference type="SAM" id="Phobius"/>
    </source>
</evidence>
<dbReference type="Proteomes" id="UP000544122">
    <property type="component" value="Unassembled WGS sequence"/>
</dbReference>
<keyword evidence="1" id="KW-0812">Transmembrane</keyword>
<feature type="transmembrane region" description="Helical" evidence="1">
    <location>
        <begin position="20"/>
        <end position="42"/>
    </location>
</feature>
<gene>
    <name evidence="2" type="ORF">HCN58_32025</name>
</gene>
<protein>
    <submittedName>
        <fullName evidence="2">DUF2474 domain-containing protein</fullName>
    </submittedName>
</protein>
<evidence type="ECO:0000313" key="3">
    <source>
        <dbReference type="Proteomes" id="UP000544122"/>
    </source>
</evidence>
<keyword evidence="1" id="KW-0472">Membrane</keyword>
<evidence type="ECO:0000313" key="2">
    <source>
        <dbReference type="EMBL" id="NOJ44119.1"/>
    </source>
</evidence>
<dbReference type="AlphaFoldDB" id="A0A7Y4GYR2"/>